<dbReference type="NCBIfam" id="TIGR01027">
    <property type="entry name" value="proB"/>
    <property type="match status" value="1"/>
</dbReference>
<sequence>MRAERWVVKLGTGVLSTAAGSLDLHQVENLTRQLVELKKKDIEVIVVSSGAIGCGMEILGYSKRPDTIEELQACSTLGQPFLMHYYKKFFSFYGFHVAQILVTYFDLDSLSLRSNIRKLLEYLLLKKTVIPIINENDCVSFEEIRFGDNDRLSSHIAVLTKADRLVILSNVSGLMDYSNGEKKPIPFVDEIDSRIEKLAEGTRSERSVGGMITKIEAAKIAVSAGIQMQIADGREKDVLIRIHEGETLGTLFRVKNDARTFGADSQPLPKSQRG</sequence>
<dbReference type="RefSeq" id="WP_206846434.1">
    <property type="nucleotide sequence ID" value="NZ_CP065956.1"/>
</dbReference>
<protein>
    <recommendedName>
        <fullName evidence="8">Glutamate 5-kinase</fullName>
        <ecNumber evidence="8">2.7.2.11</ecNumber>
    </recommendedName>
    <alternativeName>
        <fullName evidence="8">Gamma-glutamyl kinase</fullName>
        <shortName evidence="8">GK</shortName>
    </alternativeName>
</protein>
<dbReference type="EC" id="2.7.2.11" evidence="8"/>
<dbReference type="PANTHER" id="PTHR43654:SF1">
    <property type="entry name" value="ISOPENTENYL PHOSPHATE KINASE"/>
    <property type="match status" value="1"/>
</dbReference>
<keyword evidence="1 8" id="KW-0963">Cytoplasm</keyword>
<evidence type="ECO:0000256" key="6">
    <source>
        <dbReference type="ARBA" id="ARBA00022777"/>
    </source>
</evidence>
<dbReference type="SUPFAM" id="SSF53633">
    <property type="entry name" value="Carbamate kinase-like"/>
    <property type="match status" value="1"/>
</dbReference>
<dbReference type="Pfam" id="PF00696">
    <property type="entry name" value="AA_kinase"/>
    <property type="match status" value="1"/>
</dbReference>
<dbReference type="PRINTS" id="PR00474">
    <property type="entry name" value="GLU5KINASE"/>
</dbReference>
<accession>A0ABX7PUD2</accession>
<evidence type="ECO:0000256" key="3">
    <source>
        <dbReference type="ARBA" id="ARBA00022650"/>
    </source>
</evidence>
<feature type="binding site" evidence="8">
    <location>
        <position position="9"/>
    </location>
    <ligand>
        <name>ATP</name>
        <dbReference type="ChEBI" id="CHEBI:30616"/>
    </ligand>
</feature>
<keyword evidence="3 8" id="KW-0641">Proline biosynthesis</keyword>
<evidence type="ECO:0000256" key="7">
    <source>
        <dbReference type="ARBA" id="ARBA00022840"/>
    </source>
</evidence>
<proteinExistence type="inferred from homology"/>
<dbReference type="Proteomes" id="UP000663088">
    <property type="component" value="Chromosome"/>
</dbReference>
<comment type="similarity">
    <text evidence="8">Belongs to the glutamate 5-kinase family.</text>
</comment>
<dbReference type="InterPro" id="IPR036393">
    <property type="entry name" value="AceGlu_kinase-like_sf"/>
</dbReference>
<dbReference type="InterPro" id="IPR019797">
    <property type="entry name" value="Glutamate_5-kinase_CS"/>
</dbReference>
<dbReference type="InterPro" id="IPR041739">
    <property type="entry name" value="G5K_ProB"/>
</dbReference>
<dbReference type="HAMAP" id="MF_00456">
    <property type="entry name" value="ProB"/>
    <property type="match status" value="1"/>
</dbReference>
<gene>
    <name evidence="8 10" type="primary">proB</name>
    <name evidence="10" type="ORF">EM20IM_08980</name>
</gene>
<dbReference type="InterPro" id="IPR011529">
    <property type="entry name" value="Glu_5kinase"/>
</dbReference>
<evidence type="ECO:0000256" key="1">
    <source>
        <dbReference type="ARBA" id="ARBA00022490"/>
    </source>
</evidence>
<dbReference type="PIRSF" id="PIRSF000729">
    <property type="entry name" value="GK"/>
    <property type="match status" value="1"/>
</dbReference>
<feature type="binding site" evidence="8">
    <location>
        <position position="137"/>
    </location>
    <ligand>
        <name>substrate</name>
    </ligand>
</feature>
<comment type="subcellular location">
    <subcellularLocation>
        <location evidence="8">Cytoplasm</location>
    </subcellularLocation>
</comment>
<comment type="pathway">
    <text evidence="8">Amino-acid biosynthesis; L-proline biosynthesis; L-glutamate 5-semialdehyde from L-glutamate: step 1/2.</text>
</comment>
<dbReference type="Gene3D" id="3.40.1160.10">
    <property type="entry name" value="Acetylglutamate kinase-like"/>
    <property type="match status" value="1"/>
</dbReference>
<dbReference type="CDD" id="cd04242">
    <property type="entry name" value="AAK_G5K_ProB"/>
    <property type="match status" value="1"/>
</dbReference>
<reference evidence="10 11" key="1">
    <citation type="submission" date="2020-12" db="EMBL/GenBank/DDBJ databases">
        <authorList>
            <person name="Awala S.I."/>
            <person name="Gwak J.-H."/>
            <person name="Kim S.-J."/>
            <person name="Rhee S.-K."/>
        </authorList>
    </citation>
    <scope>NUCLEOTIDE SEQUENCE [LARGE SCALE GENOMIC DNA]</scope>
    <source>
        <strain evidence="10 11">IT5</strain>
    </source>
</reference>
<feature type="domain" description="Aspartate/glutamate/uridylate kinase" evidence="9">
    <location>
        <begin position="5"/>
        <end position="232"/>
    </location>
</feature>
<evidence type="ECO:0000259" key="9">
    <source>
        <dbReference type="Pfam" id="PF00696"/>
    </source>
</evidence>
<evidence type="ECO:0000313" key="11">
    <source>
        <dbReference type="Proteomes" id="UP000663088"/>
    </source>
</evidence>
<evidence type="ECO:0000256" key="8">
    <source>
        <dbReference type="HAMAP-Rule" id="MF_00456"/>
    </source>
</evidence>
<keyword evidence="6 8" id="KW-0418">Kinase</keyword>
<feature type="binding site" evidence="8">
    <location>
        <position position="49"/>
    </location>
    <ligand>
        <name>substrate</name>
    </ligand>
</feature>
<feature type="binding site" evidence="8">
    <location>
        <position position="149"/>
    </location>
    <ligand>
        <name>substrate</name>
    </ligand>
</feature>
<comment type="catalytic activity">
    <reaction evidence="8">
        <text>L-glutamate + ATP = L-glutamyl 5-phosphate + ADP</text>
        <dbReference type="Rhea" id="RHEA:14877"/>
        <dbReference type="ChEBI" id="CHEBI:29985"/>
        <dbReference type="ChEBI" id="CHEBI:30616"/>
        <dbReference type="ChEBI" id="CHEBI:58274"/>
        <dbReference type="ChEBI" id="CHEBI:456216"/>
        <dbReference type="EC" id="2.7.2.11"/>
    </reaction>
</comment>
<dbReference type="PROSITE" id="PS00902">
    <property type="entry name" value="GLUTAMATE_5_KINASE"/>
    <property type="match status" value="1"/>
</dbReference>
<name>A0ABX7PUD2_9BACT</name>
<keyword evidence="7 8" id="KW-0067">ATP-binding</keyword>
<dbReference type="EMBL" id="CP065956">
    <property type="protein sequence ID" value="QSR86601.1"/>
    <property type="molecule type" value="Genomic_DNA"/>
</dbReference>
<dbReference type="GO" id="GO:0004349">
    <property type="term" value="F:glutamate 5-kinase activity"/>
    <property type="evidence" value="ECO:0007669"/>
    <property type="project" value="UniProtKB-EC"/>
</dbReference>
<dbReference type="PANTHER" id="PTHR43654">
    <property type="entry name" value="GLUTAMATE 5-KINASE"/>
    <property type="match status" value="1"/>
</dbReference>
<evidence type="ECO:0000256" key="2">
    <source>
        <dbReference type="ARBA" id="ARBA00022605"/>
    </source>
</evidence>
<evidence type="ECO:0000256" key="4">
    <source>
        <dbReference type="ARBA" id="ARBA00022679"/>
    </source>
</evidence>
<comment type="function">
    <text evidence="8">Catalyzes the transfer of a phosphate group to glutamate to form L-glutamate 5-phosphate.</text>
</comment>
<keyword evidence="4 8" id="KW-0808">Transferase</keyword>
<evidence type="ECO:0000313" key="10">
    <source>
        <dbReference type="EMBL" id="QSR86601.1"/>
    </source>
</evidence>
<comment type="caution">
    <text evidence="8">Lacks conserved residue(s) required for the propagation of feature annotation.</text>
</comment>
<keyword evidence="2 8" id="KW-0028">Amino-acid biosynthesis</keyword>
<evidence type="ECO:0000256" key="5">
    <source>
        <dbReference type="ARBA" id="ARBA00022741"/>
    </source>
</evidence>
<dbReference type="InterPro" id="IPR005715">
    <property type="entry name" value="Glu_5kinase/COase_Synthase"/>
</dbReference>
<keyword evidence="11" id="KW-1185">Reference proteome</keyword>
<dbReference type="InterPro" id="IPR001057">
    <property type="entry name" value="Glu/AcGlu_kinase"/>
</dbReference>
<keyword evidence="5 8" id="KW-0547">Nucleotide-binding</keyword>
<dbReference type="InterPro" id="IPR001048">
    <property type="entry name" value="Asp/Glu/Uridylate_kinase"/>
</dbReference>
<organism evidence="10 11">
    <name type="scientific">Candidatus Methylacidiphilum infernorum</name>
    <dbReference type="NCBI Taxonomy" id="511746"/>
    <lineage>
        <taxon>Bacteria</taxon>
        <taxon>Pseudomonadati</taxon>
        <taxon>Verrucomicrobiota</taxon>
        <taxon>Methylacidiphilae</taxon>
        <taxon>Methylacidiphilales</taxon>
        <taxon>Methylacidiphilaceae</taxon>
        <taxon>Methylacidiphilum (ex Ratnadevi et al. 2023)</taxon>
    </lineage>
</organism>